<accession>G0TRQ8</accession>
<organism evidence="1">
    <name type="scientific">Trypanosoma vivax (strain Y486)</name>
    <dbReference type="NCBI Taxonomy" id="1055687"/>
    <lineage>
        <taxon>Eukaryota</taxon>
        <taxon>Discoba</taxon>
        <taxon>Euglenozoa</taxon>
        <taxon>Kinetoplastea</taxon>
        <taxon>Metakinetoplastina</taxon>
        <taxon>Trypanosomatida</taxon>
        <taxon>Trypanosomatidae</taxon>
        <taxon>Trypanosoma</taxon>
        <taxon>Duttonella</taxon>
    </lineage>
</organism>
<sequence>MHPNTKNQLLYKDYNKSVTDLLTKSYNGATKWKLESKLKPQADRFVVNPSATSDGVFKTDVEYLVSQCGANLKATFVPSTSELRGVVSYSHLGHKVEGTLGSDRAYEVSHEGTFQGCIAVHEKFLKNTLEVGVSAAVLPNLHAGVGTLYHFKDKHCRWTASCRYAKAGFTGAVSTNALKTYVTSFLVRVPSCPHRVLVAGEVTCGRGHAWSGTVGVEVDCLLVKGNTLKARVNRDLVWAVAYVAKVAGNWTIAVTIDKTLRPGVLLTHS</sequence>
<dbReference type="EMBL" id="HE573018">
    <property type="protein sequence ID" value="CCC46630.1"/>
    <property type="molecule type" value="Genomic_DNA"/>
</dbReference>
<dbReference type="AlphaFoldDB" id="G0TRQ8"/>
<protein>
    <recommendedName>
        <fullName evidence="2">Voltage-dependent anion-selective channel</fullName>
    </recommendedName>
</protein>
<dbReference type="VEuPathDB" id="TriTrypDB:TvY486_0200476"/>
<proteinExistence type="predicted"/>
<name>G0TRQ8_TRYVY</name>
<dbReference type="Gene3D" id="2.40.160.10">
    <property type="entry name" value="Porin"/>
    <property type="match status" value="1"/>
</dbReference>
<dbReference type="OMA" id="WTAACRY"/>
<evidence type="ECO:0008006" key="2">
    <source>
        <dbReference type="Google" id="ProtNLM"/>
    </source>
</evidence>
<gene>
    <name evidence="1" type="ORF">TVY486_0200476</name>
</gene>
<evidence type="ECO:0000313" key="1">
    <source>
        <dbReference type="EMBL" id="CCC46630.1"/>
    </source>
</evidence>
<dbReference type="InterPro" id="IPR023614">
    <property type="entry name" value="Porin_dom_sf"/>
</dbReference>
<reference evidence="1" key="1">
    <citation type="journal article" date="2012" name="Proc. Natl. Acad. Sci. U.S.A.">
        <title>Antigenic diversity is generated by distinct evolutionary mechanisms in African trypanosome species.</title>
        <authorList>
            <person name="Jackson A.P."/>
            <person name="Berry A."/>
            <person name="Aslett M."/>
            <person name="Allison H.C."/>
            <person name="Burton P."/>
            <person name="Vavrova-Anderson J."/>
            <person name="Brown R."/>
            <person name="Browne H."/>
            <person name="Corton N."/>
            <person name="Hauser H."/>
            <person name="Gamble J."/>
            <person name="Gilderthorp R."/>
            <person name="Marcello L."/>
            <person name="McQuillan J."/>
            <person name="Otto T.D."/>
            <person name="Quail M.A."/>
            <person name="Sanders M.J."/>
            <person name="van Tonder A."/>
            <person name="Ginger M.L."/>
            <person name="Field M.C."/>
            <person name="Barry J.D."/>
            <person name="Hertz-Fowler C."/>
            <person name="Berriman M."/>
        </authorList>
    </citation>
    <scope>NUCLEOTIDE SEQUENCE</scope>
    <source>
        <strain evidence="1">Y486</strain>
    </source>
</reference>